<keyword evidence="9" id="KW-1185">Reference proteome</keyword>
<evidence type="ECO:0000256" key="7">
    <source>
        <dbReference type="PROSITE-ProRule" id="PRU00782"/>
    </source>
</evidence>
<dbReference type="GO" id="GO:0016459">
    <property type="term" value="C:myosin complex"/>
    <property type="evidence" value="ECO:0007669"/>
    <property type="project" value="UniProtKB-KW"/>
</dbReference>
<proteinExistence type="inferred from homology"/>
<evidence type="ECO:0000256" key="2">
    <source>
        <dbReference type="ARBA" id="ARBA00022741"/>
    </source>
</evidence>
<dbReference type="SMART" id="SM00242">
    <property type="entry name" value="MYSc"/>
    <property type="match status" value="1"/>
</dbReference>
<dbReference type="GO" id="GO:0005524">
    <property type="term" value="F:ATP binding"/>
    <property type="evidence" value="ECO:0007669"/>
    <property type="project" value="UniProtKB-KW"/>
</dbReference>
<dbReference type="Proteomes" id="UP000887564">
    <property type="component" value="Unplaced"/>
</dbReference>
<comment type="similarity">
    <text evidence="1 7">Belongs to the TRAFAC class myosin-kinesin ATPase superfamily. Myosin family.</text>
</comment>
<dbReference type="FunFam" id="1.10.10.820:FF:000001">
    <property type="entry name" value="Myosin heavy chain"/>
    <property type="match status" value="1"/>
</dbReference>
<dbReference type="GO" id="GO:0005737">
    <property type="term" value="C:cytoplasm"/>
    <property type="evidence" value="ECO:0007669"/>
    <property type="project" value="TreeGrafter"/>
</dbReference>
<dbReference type="AlphaFoldDB" id="A0A914RJI2"/>
<dbReference type="SUPFAM" id="SSF52540">
    <property type="entry name" value="P-loop containing nucleoside triphosphate hydrolases"/>
    <property type="match status" value="1"/>
</dbReference>
<keyword evidence="6 7" id="KW-0009">Actin-binding</keyword>
<dbReference type="Pfam" id="PF00063">
    <property type="entry name" value="Myosin_head"/>
    <property type="match status" value="1"/>
</dbReference>
<sequence length="156" mass="17791">MVLLSKLNEDAIVENLRKRLMGNSIFNFHICLQHVKDVILQSNPLLESFGNSATVRNWNSSRFGKYVEIIFSRGGEPIGGKISNFLLEKSRVVYQNHGERNFHIFYQLCAGANDTLKNNLGIGLLDYYNYLNHSGCYTIDGTDDAKDFEQTLVTFF</sequence>
<dbReference type="GO" id="GO:0051015">
    <property type="term" value="F:actin filament binding"/>
    <property type="evidence" value="ECO:0007669"/>
    <property type="project" value="TreeGrafter"/>
</dbReference>
<dbReference type="Gene3D" id="3.40.850.10">
    <property type="entry name" value="Kinesin motor domain"/>
    <property type="match status" value="1"/>
</dbReference>
<keyword evidence="3" id="KW-0067">ATP-binding</keyword>
<evidence type="ECO:0000259" key="8">
    <source>
        <dbReference type="PROSITE" id="PS51456"/>
    </source>
</evidence>
<evidence type="ECO:0000313" key="9">
    <source>
        <dbReference type="Proteomes" id="UP000887564"/>
    </source>
</evidence>
<protein>
    <submittedName>
        <fullName evidence="10">Myosin motor domain-containing protein</fullName>
    </submittedName>
</protein>
<reference evidence="10" key="1">
    <citation type="submission" date="2022-11" db="UniProtKB">
        <authorList>
            <consortium name="WormBaseParasite"/>
        </authorList>
    </citation>
    <scope>IDENTIFICATION</scope>
</reference>
<dbReference type="WBParaSite" id="PEQ_0000662201-mRNA-1">
    <property type="protein sequence ID" value="PEQ_0000662201-mRNA-1"/>
    <property type="gene ID" value="PEQ_0000662201"/>
</dbReference>
<dbReference type="InterPro" id="IPR027417">
    <property type="entry name" value="P-loop_NTPase"/>
</dbReference>
<evidence type="ECO:0000256" key="5">
    <source>
        <dbReference type="ARBA" id="ARBA00023175"/>
    </source>
</evidence>
<evidence type="ECO:0000256" key="4">
    <source>
        <dbReference type="ARBA" id="ARBA00023123"/>
    </source>
</evidence>
<dbReference type="GO" id="GO:0005886">
    <property type="term" value="C:plasma membrane"/>
    <property type="evidence" value="ECO:0007669"/>
    <property type="project" value="TreeGrafter"/>
</dbReference>
<comment type="caution">
    <text evidence="7">Lacks conserved residue(s) required for the propagation of feature annotation.</text>
</comment>
<evidence type="ECO:0000313" key="10">
    <source>
        <dbReference type="WBParaSite" id="PEQ_0000662201-mRNA-1"/>
    </source>
</evidence>
<feature type="domain" description="Myosin motor" evidence="8">
    <location>
        <begin position="1"/>
        <end position="156"/>
    </location>
</feature>
<evidence type="ECO:0000256" key="1">
    <source>
        <dbReference type="ARBA" id="ARBA00008314"/>
    </source>
</evidence>
<organism evidence="9 10">
    <name type="scientific">Parascaris equorum</name>
    <name type="common">Equine roundworm</name>
    <dbReference type="NCBI Taxonomy" id="6256"/>
    <lineage>
        <taxon>Eukaryota</taxon>
        <taxon>Metazoa</taxon>
        <taxon>Ecdysozoa</taxon>
        <taxon>Nematoda</taxon>
        <taxon>Chromadorea</taxon>
        <taxon>Rhabditida</taxon>
        <taxon>Spirurina</taxon>
        <taxon>Ascaridomorpha</taxon>
        <taxon>Ascaridoidea</taxon>
        <taxon>Ascarididae</taxon>
        <taxon>Parascaris</taxon>
    </lineage>
</organism>
<dbReference type="GO" id="GO:0006897">
    <property type="term" value="P:endocytosis"/>
    <property type="evidence" value="ECO:0007669"/>
    <property type="project" value="TreeGrafter"/>
</dbReference>
<name>A0A914RJI2_PAREQ</name>
<keyword evidence="4 7" id="KW-0518">Myosin</keyword>
<dbReference type="InterPro" id="IPR036961">
    <property type="entry name" value="Kinesin_motor_dom_sf"/>
</dbReference>
<dbReference type="GO" id="GO:0007015">
    <property type="term" value="P:actin filament organization"/>
    <property type="evidence" value="ECO:0007669"/>
    <property type="project" value="TreeGrafter"/>
</dbReference>
<dbReference type="InterPro" id="IPR001609">
    <property type="entry name" value="Myosin_head_motor_dom-like"/>
</dbReference>
<evidence type="ECO:0000256" key="3">
    <source>
        <dbReference type="ARBA" id="ARBA00022840"/>
    </source>
</evidence>
<dbReference type="PANTHER" id="PTHR13140">
    <property type="entry name" value="MYOSIN"/>
    <property type="match status" value="1"/>
</dbReference>
<dbReference type="PANTHER" id="PTHR13140:SF729">
    <property type="entry name" value="UNCONVENTIONAL MYOSIN-IE"/>
    <property type="match status" value="1"/>
</dbReference>
<keyword evidence="5" id="KW-0505">Motor protein</keyword>
<dbReference type="PROSITE" id="PS51456">
    <property type="entry name" value="MYOSIN_MOTOR"/>
    <property type="match status" value="1"/>
</dbReference>
<accession>A0A914RJI2</accession>
<dbReference type="GO" id="GO:0005902">
    <property type="term" value="C:microvillus"/>
    <property type="evidence" value="ECO:0007669"/>
    <property type="project" value="TreeGrafter"/>
</dbReference>
<keyword evidence="2" id="KW-0547">Nucleotide-binding</keyword>
<dbReference type="GO" id="GO:0000146">
    <property type="term" value="F:microfilament motor activity"/>
    <property type="evidence" value="ECO:0007669"/>
    <property type="project" value="TreeGrafter"/>
</dbReference>
<evidence type="ECO:0000256" key="6">
    <source>
        <dbReference type="ARBA" id="ARBA00023203"/>
    </source>
</evidence>